<dbReference type="PROSITE" id="PS50878">
    <property type="entry name" value="RT_POL"/>
    <property type="match status" value="1"/>
</dbReference>
<evidence type="ECO:0000313" key="4">
    <source>
        <dbReference type="Proteomes" id="UP001497516"/>
    </source>
</evidence>
<dbReference type="GO" id="GO:0003676">
    <property type="term" value="F:nucleic acid binding"/>
    <property type="evidence" value="ECO:0007669"/>
    <property type="project" value="InterPro"/>
</dbReference>
<dbReference type="Pfam" id="PF13966">
    <property type="entry name" value="zf-RVT"/>
    <property type="match status" value="1"/>
</dbReference>
<feature type="domain" description="Reverse transcriptase" evidence="1">
    <location>
        <begin position="485"/>
        <end position="754"/>
    </location>
</feature>
<dbReference type="InterPro" id="IPR036397">
    <property type="entry name" value="RNaseH_sf"/>
</dbReference>
<gene>
    <name evidence="3" type="ORF">LTRI10_LOCUS1254</name>
</gene>
<dbReference type="SUPFAM" id="SSF56672">
    <property type="entry name" value="DNA/RNA polymerases"/>
    <property type="match status" value="1"/>
</dbReference>
<reference evidence="3 4" key="1">
    <citation type="submission" date="2024-04" db="EMBL/GenBank/DDBJ databases">
        <authorList>
            <person name="Fracassetti M."/>
        </authorList>
    </citation>
    <scope>NUCLEOTIDE SEQUENCE [LARGE SCALE GENOMIC DNA]</scope>
</reference>
<accession>A0AAV2CB08</accession>
<dbReference type="Proteomes" id="UP001497516">
    <property type="component" value="Chromosome 1"/>
</dbReference>
<dbReference type="InterPro" id="IPR043502">
    <property type="entry name" value="DNA/RNA_pol_sf"/>
</dbReference>
<dbReference type="InterPro" id="IPR026960">
    <property type="entry name" value="RVT-Znf"/>
</dbReference>
<dbReference type="InterPro" id="IPR044730">
    <property type="entry name" value="RNase_H-like_dom_plant"/>
</dbReference>
<dbReference type="CDD" id="cd06222">
    <property type="entry name" value="RNase_H_like"/>
    <property type="match status" value="1"/>
</dbReference>
<organism evidence="3 4">
    <name type="scientific">Linum trigynum</name>
    <dbReference type="NCBI Taxonomy" id="586398"/>
    <lineage>
        <taxon>Eukaryota</taxon>
        <taxon>Viridiplantae</taxon>
        <taxon>Streptophyta</taxon>
        <taxon>Embryophyta</taxon>
        <taxon>Tracheophyta</taxon>
        <taxon>Spermatophyta</taxon>
        <taxon>Magnoliopsida</taxon>
        <taxon>eudicotyledons</taxon>
        <taxon>Gunneridae</taxon>
        <taxon>Pentapetalae</taxon>
        <taxon>rosids</taxon>
        <taxon>fabids</taxon>
        <taxon>Malpighiales</taxon>
        <taxon>Linaceae</taxon>
        <taxon>Linum</taxon>
    </lineage>
</organism>
<dbReference type="GO" id="GO:0004523">
    <property type="term" value="F:RNA-DNA hybrid ribonuclease activity"/>
    <property type="evidence" value="ECO:0007669"/>
    <property type="project" value="InterPro"/>
</dbReference>
<dbReference type="SUPFAM" id="SSF56219">
    <property type="entry name" value="DNase I-like"/>
    <property type="match status" value="1"/>
</dbReference>
<evidence type="ECO:0000259" key="1">
    <source>
        <dbReference type="PROSITE" id="PS50878"/>
    </source>
</evidence>
<evidence type="ECO:0000313" key="3">
    <source>
        <dbReference type="EMBL" id="CAL1353351.1"/>
    </source>
</evidence>
<dbReference type="PROSITE" id="PS50879">
    <property type="entry name" value="RNASE_H_1"/>
    <property type="match status" value="1"/>
</dbReference>
<dbReference type="PANTHER" id="PTHR33116">
    <property type="entry name" value="REVERSE TRANSCRIPTASE ZINC-BINDING DOMAIN-CONTAINING PROTEIN-RELATED-RELATED"/>
    <property type="match status" value="1"/>
</dbReference>
<dbReference type="CDD" id="cd01650">
    <property type="entry name" value="RT_nLTR_like"/>
    <property type="match status" value="1"/>
</dbReference>
<dbReference type="Gene3D" id="3.30.420.10">
    <property type="entry name" value="Ribonuclease H-like superfamily/Ribonuclease H"/>
    <property type="match status" value="1"/>
</dbReference>
<dbReference type="PANTHER" id="PTHR33116:SF86">
    <property type="entry name" value="REVERSE TRANSCRIPTASE DOMAIN-CONTAINING PROTEIN"/>
    <property type="match status" value="1"/>
</dbReference>
<evidence type="ECO:0000259" key="2">
    <source>
        <dbReference type="PROSITE" id="PS50879"/>
    </source>
</evidence>
<dbReference type="Pfam" id="PF13456">
    <property type="entry name" value="RVT_3"/>
    <property type="match status" value="1"/>
</dbReference>
<dbReference type="EMBL" id="OZ034813">
    <property type="protein sequence ID" value="CAL1353351.1"/>
    <property type="molecule type" value="Genomic_DNA"/>
</dbReference>
<proteinExistence type="predicted"/>
<dbReference type="Pfam" id="PF03372">
    <property type="entry name" value="Exo_endo_phos"/>
    <property type="match status" value="1"/>
</dbReference>
<dbReference type="InterPro" id="IPR002156">
    <property type="entry name" value="RNaseH_domain"/>
</dbReference>
<feature type="domain" description="RNase H type-1" evidence="2">
    <location>
        <begin position="1223"/>
        <end position="1353"/>
    </location>
</feature>
<dbReference type="SUPFAM" id="SSF53098">
    <property type="entry name" value="Ribonuclease H-like"/>
    <property type="match status" value="1"/>
</dbReference>
<dbReference type="Pfam" id="PF00078">
    <property type="entry name" value="RVT_1"/>
    <property type="match status" value="1"/>
</dbReference>
<dbReference type="InterPro" id="IPR012337">
    <property type="entry name" value="RNaseH-like_sf"/>
</dbReference>
<keyword evidence="4" id="KW-1185">Reference proteome</keyword>
<dbReference type="Gene3D" id="3.60.10.10">
    <property type="entry name" value="Endonuclease/exonuclease/phosphatase"/>
    <property type="match status" value="1"/>
</dbReference>
<dbReference type="InterPro" id="IPR005135">
    <property type="entry name" value="Endo/exonuclease/phosphatase"/>
</dbReference>
<dbReference type="InterPro" id="IPR000477">
    <property type="entry name" value="RT_dom"/>
</dbReference>
<protein>
    <recommendedName>
        <fullName evidence="5">Non-LTR retroelement reverse transcriptase</fullName>
    </recommendedName>
</protein>
<evidence type="ECO:0008006" key="5">
    <source>
        <dbReference type="Google" id="ProtNLM"/>
    </source>
</evidence>
<name>A0AAV2CB08_9ROSI</name>
<sequence>MSMNHSLKVFAWNVGGAGSRAFCRALKLAIQTHRPDFVVLLEPQLSGESANKVCDKLGFPNSFRVEAEGRSGGVWVFWDGGVFSVHPFSACSQHLSLQVNRGNEPPWMLTAVYASPRQRDQRLLWASLISYSRLIDMPWLLTGDFNAISKPEEKSGPPVRNTLKRCQLFTERLHLAELVDLGFSGPKFTWSRGDQSHSYKASRLDRSLCNLRWNISYPNSTVLHLPRYQSDHNPIMTSVEVQTRQQHIPRQFRFEAAWLTSDRLPQAVADSWDANAPLHSALKVLADKLLEWNDEVFGDVNRKKRRLLARIKGVEASLAGGFSPGLAKLHSKLSRELDMVLEQEELIWYQRARDKWVKYGERNTAYFHQQVNIRRRFNKIEALIDDNGLWVTDPHSLALLVFDFFTNIYMQDSSIYEDRLPKEAFPRMSQAEAAALFRPFSIQDIHQAIFDMKPFQAPGPDGFQAAFYQQFWQVVGKALSAMAVSFFTTGTLPEAVTESTLVLIPKVDSPERVTQLRPISLNNVCLKSITKAITSRLKPLMRKLVSPRQSSFIPGRQTTDNIIVVQEVLHSLRKRRGKKGGMVFKIDLEKAYDMLRWEFVRDTLKEVGLPSSWITCIMYCVEHNTMRIRWNGELSQPITPTRGVRQGDPLSPYLFVLCMERLSHRIDEAVNSGQWKPIRLTNAGPPLTHLFFADDLLLFAEAERRQIRVIKQCLADFCYSSGQRINFSKSILYVSPNVARHKAENLSSCAGIPLKAALGRYLGIQAIQERVTRGRYQPLILRIQRKMAPWKAKRLSFAARLTVAKSVTASLPVYTMHTELIPSGVCRNIDKITRDFVWGAEENRSKLHLVAWERLTLAKDQGGVGLRPTRQANLAMLAKSGWRLLQEKDNLWRQLLLSKYGGQRTGLDVLRKKQGSSFTWSSFSKAADLLKQGCAWNIKNGRKTKFWCDPWILQVPLKEVMTGDLPGEADEAVVADFVRDDGSWRTELISSLLPPDICAKITSTAVDKTSQEEDALFWSPSADGRFTTKSAYGLLMPQEQQPREGIWKKIWRLEVPERIRGFVWLAIQGRIASNALRFQRKVAETPCCPRCEGCTETALHIMRDCPPALYFWSRQVPQGKQQVFFSANHDEWFRSNLLSTESTISGINWPGFFSISIWLLWKNRTTAAFKGLGAALTAPSLMQSIITKSRIWNESWQAPELFLSHKKQKADRVVAAVGWTPPAEGWVMVNTDGASNGNPGPAGAGGVVRDSLGHWLGGFVANIGSATAALAELWAIFYGLELVWKLGFRVVKIATDSQLAIQLIQERHDPIHPYATLLSLIRRKMGQDWLVSLTHTYREGNRVADWLSKHSLVYPYGLHELADPPMSLVAILQDDTRGTTFDRSIVANHPPPS</sequence>
<dbReference type="InterPro" id="IPR036691">
    <property type="entry name" value="Endo/exonu/phosph_ase_sf"/>
</dbReference>